<name>A0A1C6RGE9_9ACTN</name>
<dbReference type="Proteomes" id="UP000199699">
    <property type="component" value="Unassembled WGS sequence"/>
</dbReference>
<dbReference type="NCBIfam" id="TIGR00594">
    <property type="entry name" value="polc"/>
    <property type="match status" value="1"/>
</dbReference>
<feature type="region of interest" description="Disordered" evidence="14">
    <location>
        <begin position="1122"/>
        <end position="1141"/>
    </location>
</feature>
<dbReference type="NCBIfam" id="NF004225">
    <property type="entry name" value="PRK05672.1"/>
    <property type="match status" value="1"/>
</dbReference>
<gene>
    <name evidence="13" type="primary">dnaE2</name>
    <name evidence="16" type="ORF">GA0070616_0934</name>
</gene>
<keyword evidence="5 13" id="KW-0963">Cytoplasm</keyword>
<dbReference type="CDD" id="cd04485">
    <property type="entry name" value="DnaE_OBF"/>
    <property type="match status" value="1"/>
</dbReference>
<keyword evidence="7 13" id="KW-0548">Nucleotidyltransferase</keyword>
<dbReference type="InterPro" id="IPR029460">
    <property type="entry name" value="DNAPol_HHH"/>
</dbReference>
<keyword evidence="17" id="KW-1185">Reference proteome</keyword>
<feature type="region of interest" description="Disordered" evidence="14">
    <location>
        <begin position="1"/>
        <end position="85"/>
    </location>
</feature>
<comment type="subcellular location">
    <subcellularLocation>
        <location evidence="1 13">Cytoplasm</location>
    </subcellularLocation>
</comment>
<dbReference type="Pfam" id="PF14579">
    <property type="entry name" value="HHH_6"/>
    <property type="match status" value="1"/>
</dbReference>
<dbReference type="PANTHER" id="PTHR32294:SF4">
    <property type="entry name" value="ERROR-PRONE DNA POLYMERASE"/>
    <property type="match status" value="1"/>
</dbReference>
<dbReference type="Gene3D" id="1.10.150.870">
    <property type="match status" value="1"/>
</dbReference>
<dbReference type="InterPro" id="IPR004805">
    <property type="entry name" value="DnaE2/DnaE/PolC"/>
</dbReference>
<dbReference type="STRING" id="145857.GA0070616_0934"/>
<comment type="similarity">
    <text evidence="2 13">Belongs to the DNA polymerase type-C family. DnaE2 subfamily.</text>
</comment>
<evidence type="ECO:0000256" key="3">
    <source>
        <dbReference type="ARBA" id="ARBA00012417"/>
    </source>
</evidence>
<evidence type="ECO:0000256" key="11">
    <source>
        <dbReference type="ARBA" id="ARBA00023204"/>
    </source>
</evidence>
<reference evidence="16 17" key="1">
    <citation type="submission" date="2016-06" db="EMBL/GenBank/DDBJ databases">
        <authorList>
            <person name="Kjaerup R.B."/>
            <person name="Dalgaard T.S."/>
            <person name="Juul-Madsen H.R."/>
        </authorList>
    </citation>
    <scope>NUCLEOTIDE SEQUENCE [LARGE SCALE GENOMIC DNA]</scope>
    <source>
        <strain evidence="16 17">DSM 43818</strain>
    </source>
</reference>
<evidence type="ECO:0000256" key="13">
    <source>
        <dbReference type="HAMAP-Rule" id="MF_01902"/>
    </source>
</evidence>
<feature type="domain" description="Polymerase/histidinol phosphatase N-terminal" evidence="15">
    <location>
        <begin position="92"/>
        <end position="159"/>
    </location>
</feature>
<evidence type="ECO:0000313" key="16">
    <source>
        <dbReference type="EMBL" id="SCL16122.1"/>
    </source>
</evidence>
<dbReference type="GO" id="GO:0006281">
    <property type="term" value="P:DNA repair"/>
    <property type="evidence" value="ECO:0007669"/>
    <property type="project" value="UniProtKB-UniRule"/>
</dbReference>
<dbReference type="InterPro" id="IPR040982">
    <property type="entry name" value="DNA_pol3_finger"/>
</dbReference>
<dbReference type="EMBL" id="FMHT01000003">
    <property type="protein sequence ID" value="SCL16122.1"/>
    <property type="molecule type" value="Genomic_DNA"/>
</dbReference>
<evidence type="ECO:0000256" key="1">
    <source>
        <dbReference type="ARBA" id="ARBA00004496"/>
    </source>
</evidence>
<protein>
    <recommendedName>
        <fullName evidence="4 13">Error-prone DNA polymerase</fullName>
        <ecNumber evidence="3 13">2.7.7.7</ecNumber>
    </recommendedName>
</protein>
<keyword evidence="10 13" id="KW-0239">DNA-directed DNA polymerase</keyword>
<evidence type="ECO:0000256" key="2">
    <source>
        <dbReference type="ARBA" id="ARBA00007391"/>
    </source>
</evidence>
<evidence type="ECO:0000259" key="15">
    <source>
        <dbReference type="SMART" id="SM00481"/>
    </source>
</evidence>
<keyword evidence="8 13" id="KW-0235">DNA replication</keyword>
<comment type="function">
    <text evidence="13">DNA polymerase involved in damage-induced mutagenesis and translesion synthesis (TLS). It is not the major replicative DNA polymerase.</text>
</comment>
<dbReference type="EC" id="2.7.7.7" evidence="3 13"/>
<dbReference type="GO" id="GO:0008408">
    <property type="term" value="F:3'-5' exonuclease activity"/>
    <property type="evidence" value="ECO:0007669"/>
    <property type="project" value="InterPro"/>
</dbReference>
<sequence>MSFHNPELPWSELERVLSGRSGEGGRPADAHPAGAGPGPAGGGARGRAERHLHVVDPLAVDADGGDAPAWSRRRQHYRPPDLPRPDDPVPYAELHTHTNFSFLDGASHPEELAEEAARLGLTALAVTDHDGFYGVVRFAEAARALHLPTVFGAELSLGLPGPQNGEPDPHGTHLLLLAHGHEGYARLATTIARAHLRGGEKGRPVYGTLEEVAADLRDHVLVLTGCRKGHVPSALLTEGVDAAARELDRLTVLFGAETVAVELTDHGHPVDADRNDALAELAASAGLPTVATNNVHYATPGRRRLATTLAAVRARRSLDEIDGWLPAAGTAHLRSGAEMAARFAAYPGSVARAAAFGAELAFDLQLVAPRLPAYPVPPGHTEMSWLRRLTMDGARERYGPREAHPQAYAQLDHELDMIEALDFPGYFLVVYDIVTFCRQQDIYCQGRGSAANSAVCYALRITNVDAVRHRLLFERFLAPERDGPPDIDVDIESDRREEVIQHVYARYGREHTAQVANVISYRPRSAVRDVARAFGFSPGQQDAWSKQIDRWGEVATVDVPDIPEQVVAYANEVQTFPRHLGIHSGGMVICDRPVIEVCPVEWGRMPGRSVLQWDKDDCAAVGLVKFDLLGLGMLSALHYGYDMIGASLDLGDMTLDDPEVYDMLCRADSVGVFQVESRAQMATLPRLKPRCFYDLVVEVALIRPGPIQGGSVHPYIRRKNGQEPVTYAHPLMRNALEKTLGVPLFQEQLMQLAIDLAGFDAAGADQLRRAMGAKRSVERMAQIADRLYAGMAARGITGELADDVYRKLTAFASYGFPESHAMSFAYLVYASSWLKRYHPGPFLAALLNAQPMGFYSPQTLVDDARRHGVEVRRPDVNASGAAAVLESTPDTRWGSVPGEPPHAWGLGGPAVRLGLGSVRTLGDAVAERIEAERTAAGPYRDMPDLARRVGLTAAQLEALATADAFACFGLTRRQALWAAGAAAQDRPGRLPGTVTGTTAPTLPGLEAVDRLVADVWATGLSPESHPARFLRPQFDALDVVPIDRLGRVEPGRRIRVGGIVTHRQRPATAGGVTFLNLEDETGMLNVTCSPGLWQRYRRVARSSPALVVRGRLHRHEGVTSLTADRLDPIEPPVSPPSRDFR</sequence>
<accession>A0A1C6RGE9</accession>
<keyword evidence="11 13" id="KW-0234">DNA repair</keyword>
<dbReference type="OrthoDB" id="9803237at2"/>
<evidence type="ECO:0000256" key="7">
    <source>
        <dbReference type="ARBA" id="ARBA00022695"/>
    </source>
</evidence>
<evidence type="ECO:0000256" key="10">
    <source>
        <dbReference type="ARBA" id="ARBA00022932"/>
    </source>
</evidence>
<dbReference type="GO" id="GO:0006260">
    <property type="term" value="P:DNA replication"/>
    <property type="evidence" value="ECO:0007669"/>
    <property type="project" value="UniProtKB-KW"/>
</dbReference>
<evidence type="ECO:0000256" key="6">
    <source>
        <dbReference type="ARBA" id="ARBA00022679"/>
    </source>
</evidence>
<evidence type="ECO:0000256" key="5">
    <source>
        <dbReference type="ARBA" id="ARBA00022490"/>
    </source>
</evidence>
<evidence type="ECO:0000256" key="14">
    <source>
        <dbReference type="SAM" id="MobiDB-lite"/>
    </source>
</evidence>
<dbReference type="SUPFAM" id="SSF89550">
    <property type="entry name" value="PHP domain-like"/>
    <property type="match status" value="1"/>
</dbReference>
<dbReference type="InterPro" id="IPR004365">
    <property type="entry name" value="NA-bd_OB_tRNA"/>
</dbReference>
<evidence type="ECO:0000313" key="17">
    <source>
        <dbReference type="Proteomes" id="UP000199699"/>
    </source>
</evidence>
<keyword evidence="9 13" id="KW-0227">DNA damage</keyword>
<evidence type="ECO:0000256" key="8">
    <source>
        <dbReference type="ARBA" id="ARBA00022705"/>
    </source>
</evidence>
<dbReference type="InterPro" id="IPR023073">
    <property type="entry name" value="DnaE2"/>
</dbReference>
<keyword evidence="6 13" id="KW-0808">Transferase</keyword>
<dbReference type="Pfam" id="PF01336">
    <property type="entry name" value="tRNA_anti-codon"/>
    <property type="match status" value="1"/>
</dbReference>
<proteinExistence type="inferred from homology"/>
<dbReference type="GO" id="GO:0005737">
    <property type="term" value="C:cytoplasm"/>
    <property type="evidence" value="ECO:0007669"/>
    <property type="project" value="UniProtKB-SubCell"/>
</dbReference>
<dbReference type="Gene3D" id="3.20.20.140">
    <property type="entry name" value="Metal-dependent hydrolases"/>
    <property type="match status" value="1"/>
</dbReference>
<dbReference type="SMART" id="SM00481">
    <property type="entry name" value="POLIIIAc"/>
    <property type="match status" value="1"/>
</dbReference>
<dbReference type="Pfam" id="PF02811">
    <property type="entry name" value="PHP"/>
    <property type="match status" value="1"/>
</dbReference>
<dbReference type="Pfam" id="PF17657">
    <property type="entry name" value="DNA_pol3_finger"/>
    <property type="match status" value="1"/>
</dbReference>
<feature type="compositionally biased region" description="Gly residues" evidence="14">
    <location>
        <begin position="35"/>
        <end position="45"/>
    </location>
</feature>
<dbReference type="GO" id="GO:0003887">
    <property type="term" value="F:DNA-directed DNA polymerase activity"/>
    <property type="evidence" value="ECO:0007669"/>
    <property type="project" value="UniProtKB-UniRule"/>
</dbReference>
<evidence type="ECO:0000256" key="12">
    <source>
        <dbReference type="ARBA" id="ARBA00049244"/>
    </source>
</evidence>
<dbReference type="InterPro" id="IPR004013">
    <property type="entry name" value="PHP_dom"/>
</dbReference>
<dbReference type="GO" id="GO:0003676">
    <property type="term" value="F:nucleic acid binding"/>
    <property type="evidence" value="ECO:0007669"/>
    <property type="project" value="InterPro"/>
</dbReference>
<dbReference type="PANTHER" id="PTHR32294">
    <property type="entry name" value="DNA POLYMERASE III SUBUNIT ALPHA"/>
    <property type="match status" value="1"/>
</dbReference>
<dbReference type="InterPro" id="IPR016195">
    <property type="entry name" value="Pol/histidinol_Pase-like"/>
</dbReference>
<comment type="catalytic activity">
    <reaction evidence="12 13">
        <text>DNA(n) + a 2'-deoxyribonucleoside 5'-triphosphate = DNA(n+1) + diphosphate</text>
        <dbReference type="Rhea" id="RHEA:22508"/>
        <dbReference type="Rhea" id="RHEA-COMP:17339"/>
        <dbReference type="Rhea" id="RHEA-COMP:17340"/>
        <dbReference type="ChEBI" id="CHEBI:33019"/>
        <dbReference type="ChEBI" id="CHEBI:61560"/>
        <dbReference type="ChEBI" id="CHEBI:173112"/>
        <dbReference type="EC" id="2.7.7.7"/>
    </reaction>
</comment>
<dbReference type="HAMAP" id="MF_01902">
    <property type="entry name" value="DNApol_error_prone"/>
    <property type="match status" value="1"/>
</dbReference>
<dbReference type="AlphaFoldDB" id="A0A1C6RGE9"/>
<dbReference type="Pfam" id="PF07733">
    <property type="entry name" value="DNA_pol3_alpha"/>
    <property type="match status" value="1"/>
</dbReference>
<dbReference type="InterPro" id="IPR011708">
    <property type="entry name" value="DNA_pol3_alpha_NTPase_dom"/>
</dbReference>
<organism evidence="16 17">
    <name type="scientific">Micromonospora nigra</name>
    <dbReference type="NCBI Taxonomy" id="145857"/>
    <lineage>
        <taxon>Bacteria</taxon>
        <taxon>Bacillati</taxon>
        <taxon>Actinomycetota</taxon>
        <taxon>Actinomycetes</taxon>
        <taxon>Micromonosporales</taxon>
        <taxon>Micromonosporaceae</taxon>
        <taxon>Micromonospora</taxon>
    </lineage>
</organism>
<evidence type="ECO:0000256" key="4">
    <source>
        <dbReference type="ARBA" id="ARBA00017273"/>
    </source>
</evidence>
<evidence type="ECO:0000256" key="9">
    <source>
        <dbReference type="ARBA" id="ARBA00022763"/>
    </source>
</evidence>
<dbReference type="InterPro" id="IPR003141">
    <property type="entry name" value="Pol/His_phosphatase_N"/>
</dbReference>